<feature type="signal peptide" evidence="9">
    <location>
        <begin position="1"/>
        <end position="27"/>
    </location>
</feature>
<keyword evidence="6 9" id="KW-0732">Signal</keyword>
<dbReference type="PANTHER" id="PTHR33830">
    <property type="entry name" value="DEFENSIN-LIKE PROTEIN 184-RELATED"/>
    <property type="match status" value="1"/>
</dbReference>
<gene>
    <name evidence="10" type="ordered locus">AXX17_At4g33640</name>
</gene>
<dbReference type="Gene3D" id="3.40.50.1000">
    <property type="entry name" value="HAD superfamily/HAD-like"/>
    <property type="match status" value="1"/>
</dbReference>
<proteinExistence type="inferred from homology"/>
<dbReference type="Pfam" id="PF07333">
    <property type="entry name" value="SLR1-BP"/>
    <property type="match status" value="1"/>
</dbReference>
<keyword evidence="3" id="KW-0964">Secreted</keyword>
<keyword evidence="8" id="KW-1015">Disulfide bond</keyword>
<dbReference type="ExpressionAtlas" id="A0A178UTZ2">
    <property type="expression patterns" value="baseline and differential"/>
</dbReference>
<dbReference type="Proteomes" id="UP000078284">
    <property type="component" value="Chromosome 4"/>
</dbReference>
<keyword evidence="4" id="KW-0929">Antimicrobial</keyword>
<dbReference type="EMBL" id="LUHQ01000004">
    <property type="protein sequence ID" value="OAO97476.1"/>
    <property type="molecule type" value="Genomic_DNA"/>
</dbReference>
<dbReference type="GO" id="GO:0050832">
    <property type="term" value="P:defense response to fungus"/>
    <property type="evidence" value="ECO:0007669"/>
    <property type="project" value="UniProtKB-KW"/>
</dbReference>
<evidence type="ECO:0000313" key="10">
    <source>
        <dbReference type="EMBL" id="OAO97476.1"/>
    </source>
</evidence>
<dbReference type="InterPro" id="IPR023214">
    <property type="entry name" value="HAD_sf"/>
</dbReference>
<dbReference type="AlphaFoldDB" id="A0A178UTZ2"/>
<name>A0A178UTZ2_ARATH</name>
<accession>A0A178UTZ2</accession>
<evidence type="ECO:0000256" key="3">
    <source>
        <dbReference type="ARBA" id="ARBA00022525"/>
    </source>
</evidence>
<evidence type="ECO:0000313" key="11">
    <source>
        <dbReference type="Proteomes" id="UP000078284"/>
    </source>
</evidence>
<comment type="caution">
    <text evidence="10">The sequence shown here is derived from an EMBL/GenBank/DDBJ whole genome shotgun (WGS) entry which is preliminary data.</text>
</comment>
<evidence type="ECO:0000256" key="9">
    <source>
        <dbReference type="SAM" id="SignalP"/>
    </source>
</evidence>
<feature type="chain" id="PRO_5008094313" evidence="9">
    <location>
        <begin position="28"/>
        <end position="109"/>
    </location>
</feature>
<protein>
    <submittedName>
        <fullName evidence="10">LCR21</fullName>
    </submittedName>
</protein>
<evidence type="ECO:0000256" key="1">
    <source>
        <dbReference type="ARBA" id="ARBA00004613"/>
    </source>
</evidence>
<evidence type="ECO:0000256" key="4">
    <source>
        <dbReference type="ARBA" id="ARBA00022529"/>
    </source>
</evidence>
<dbReference type="InterPro" id="IPR010851">
    <property type="entry name" value="DEFL"/>
</dbReference>
<comment type="subcellular location">
    <subcellularLocation>
        <location evidence="1">Secreted</location>
    </subcellularLocation>
</comment>
<dbReference type="GO" id="GO:0005576">
    <property type="term" value="C:extracellular region"/>
    <property type="evidence" value="ECO:0007669"/>
    <property type="project" value="UniProtKB-SubCell"/>
</dbReference>
<evidence type="ECO:0000256" key="2">
    <source>
        <dbReference type="ARBA" id="ARBA00006722"/>
    </source>
</evidence>
<keyword evidence="5" id="KW-0295">Fungicide</keyword>
<evidence type="ECO:0000256" key="7">
    <source>
        <dbReference type="ARBA" id="ARBA00022821"/>
    </source>
</evidence>
<sequence>MAKISCSYFLVLMLVFSVFSLVEKTKGKRHCSTIILPESPCVPQDCVEYCFEEYNGGGTCIASKTGRTTNFTPYGKTINLAGNGTDAWVFDIDETFLSNIEYYKAHGYG</sequence>
<dbReference type="PANTHER" id="PTHR33830:SF36">
    <property type="entry name" value="DEFENSIN-LIKE PROTEIN 155-RELATED"/>
    <property type="match status" value="1"/>
</dbReference>
<keyword evidence="7" id="KW-0611">Plant defense</keyword>
<dbReference type="GO" id="GO:0031640">
    <property type="term" value="P:killing of cells of another organism"/>
    <property type="evidence" value="ECO:0007669"/>
    <property type="project" value="UniProtKB-KW"/>
</dbReference>
<evidence type="ECO:0000256" key="8">
    <source>
        <dbReference type="ARBA" id="ARBA00023157"/>
    </source>
</evidence>
<organism evidence="10 11">
    <name type="scientific">Arabidopsis thaliana</name>
    <name type="common">Mouse-ear cress</name>
    <dbReference type="NCBI Taxonomy" id="3702"/>
    <lineage>
        <taxon>Eukaryota</taxon>
        <taxon>Viridiplantae</taxon>
        <taxon>Streptophyta</taxon>
        <taxon>Embryophyta</taxon>
        <taxon>Tracheophyta</taxon>
        <taxon>Spermatophyta</taxon>
        <taxon>Magnoliopsida</taxon>
        <taxon>eudicotyledons</taxon>
        <taxon>Gunneridae</taxon>
        <taxon>Pentapetalae</taxon>
        <taxon>rosids</taxon>
        <taxon>malvids</taxon>
        <taxon>Brassicales</taxon>
        <taxon>Brassicaceae</taxon>
        <taxon>Camelineae</taxon>
        <taxon>Arabidopsis</taxon>
    </lineage>
</organism>
<comment type="similarity">
    <text evidence="2">Belongs to the DEFL family.</text>
</comment>
<evidence type="ECO:0000256" key="5">
    <source>
        <dbReference type="ARBA" id="ARBA00022577"/>
    </source>
</evidence>
<reference evidence="11" key="1">
    <citation type="journal article" date="2016" name="Proc. Natl. Acad. Sci. U.S.A.">
        <title>Chromosome-level assembly of Arabidopsis thaliana Ler reveals the extent of translocation and inversion polymorphisms.</title>
        <authorList>
            <person name="Zapata L."/>
            <person name="Ding J."/>
            <person name="Willing E.M."/>
            <person name="Hartwig B."/>
            <person name="Bezdan D."/>
            <person name="Jiao W.B."/>
            <person name="Patel V."/>
            <person name="Velikkakam James G."/>
            <person name="Koornneef M."/>
            <person name="Ossowski S."/>
            <person name="Schneeberger K."/>
        </authorList>
    </citation>
    <scope>NUCLEOTIDE SEQUENCE [LARGE SCALE GENOMIC DNA]</scope>
    <source>
        <strain evidence="11">cv. Landsberg erecta</strain>
    </source>
</reference>
<evidence type="ECO:0000256" key="6">
    <source>
        <dbReference type="ARBA" id="ARBA00022729"/>
    </source>
</evidence>